<keyword evidence="7" id="KW-0482">Metalloprotease</keyword>
<dbReference type="AlphaFoldDB" id="A0A2Z4GI85"/>
<gene>
    <name evidence="12" type="ORF">DJ013_21045</name>
</gene>
<evidence type="ECO:0000256" key="1">
    <source>
        <dbReference type="ARBA" id="ARBA00008721"/>
    </source>
</evidence>
<evidence type="ECO:0000313" key="13">
    <source>
        <dbReference type="Proteomes" id="UP000249873"/>
    </source>
</evidence>
<evidence type="ECO:0000256" key="9">
    <source>
        <dbReference type="SAM" id="SignalP"/>
    </source>
</evidence>
<dbReference type="PANTHER" id="PTHR47466">
    <property type="match status" value="1"/>
</dbReference>
<feature type="signal peptide" evidence="9">
    <location>
        <begin position="1"/>
        <end position="23"/>
    </location>
</feature>
<dbReference type="EMBL" id="CP029480">
    <property type="protein sequence ID" value="AWW00534.1"/>
    <property type="molecule type" value="Genomic_DNA"/>
</dbReference>
<feature type="domain" description="Peptidase M43 pregnancy-associated plasma-A" evidence="10">
    <location>
        <begin position="126"/>
        <end position="293"/>
    </location>
</feature>
<keyword evidence="2" id="KW-0645">Protease</keyword>
<name>A0A2Z4GI85_9BACT</name>
<feature type="domain" description="Secretion system C-terminal sorting" evidence="11">
    <location>
        <begin position="759"/>
        <end position="832"/>
    </location>
</feature>
<dbReference type="Gene3D" id="3.40.390.10">
    <property type="entry name" value="Collagenase (Catalytic Domain)"/>
    <property type="match status" value="1"/>
</dbReference>
<keyword evidence="6" id="KW-0862">Zinc</keyword>
<dbReference type="SUPFAM" id="SSF55486">
    <property type="entry name" value="Metalloproteases ('zincins'), catalytic domain"/>
    <property type="match status" value="1"/>
</dbReference>
<keyword evidence="5" id="KW-0378">Hydrolase</keyword>
<dbReference type="NCBIfam" id="TIGR04183">
    <property type="entry name" value="Por_Secre_tail"/>
    <property type="match status" value="1"/>
</dbReference>
<comment type="similarity">
    <text evidence="1">Belongs to the peptidase M43B family.</text>
</comment>
<dbReference type="OrthoDB" id="6278496at2"/>
<accession>A0A2Z4GI85</accession>
<evidence type="ECO:0000256" key="4">
    <source>
        <dbReference type="ARBA" id="ARBA00022729"/>
    </source>
</evidence>
<evidence type="ECO:0000259" key="10">
    <source>
        <dbReference type="Pfam" id="PF05572"/>
    </source>
</evidence>
<dbReference type="GO" id="GO:0046872">
    <property type="term" value="F:metal ion binding"/>
    <property type="evidence" value="ECO:0007669"/>
    <property type="project" value="UniProtKB-KW"/>
</dbReference>
<evidence type="ECO:0000256" key="5">
    <source>
        <dbReference type="ARBA" id="ARBA00022801"/>
    </source>
</evidence>
<dbReference type="GO" id="GO:0008237">
    <property type="term" value="F:metallopeptidase activity"/>
    <property type="evidence" value="ECO:0007669"/>
    <property type="project" value="UniProtKB-KW"/>
</dbReference>
<evidence type="ECO:0000256" key="6">
    <source>
        <dbReference type="ARBA" id="ARBA00022833"/>
    </source>
</evidence>
<organism evidence="12 13">
    <name type="scientific">Arcticibacterium luteifluviistationis</name>
    <dbReference type="NCBI Taxonomy" id="1784714"/>
    <lineage>
        <taxon>Bacteria</taxon>
        <taxon>Pseudomonadati</taxon>
        <taxon>Bacteroidota</taxon>
        <taxon>Cytophagia</taxon>
        <taxon>Cytophagales</taxon>
        <taxon>Leadbetterellaceae</taxon>
        <taxon>Arcticibacterium</taxon>
    </lineage>
</organism>
<dbReference type="Proteomes" id="UP000249873">
    <property type="component" value="Chromosome"/>
</dbReference>
<dbReference type="InterPro" id="IPR008754">
    <property type="entry name" value="Peptidase_M43"/>
</dbReference>
<protein>
    <recommendedName>
        <fullName evidence="14">Peptidase M43 pregnancy-associated plasma-A domain-containing protein</fullName>
    </recommendedName>
</protein>
<dbReference type="KEGG" id="als:DJ013_21045"/>
<keyword evidence="8" id="KW-1015">Disulfide bond</keyword>
<evidence type="ECO:0000256" key="8">
    <source>
        <dbReference type="ARBA" id="ARBA00023157"/>
    </source>
</evidence>
<evidence type="ECO:0008006" key="14">
    <source>
        <dbReference type="Google" id="ProtNLM"/>
    </source>
</evidence>
<dbReference type="RefSeq" id="WP_111373900.1">
    <property type="nucleotide sequence ID" value="NZ_CP029480.1"/>
</dbReference>
<proteinExistence type="inferred from homology"/>
<keyword evidence="4 9" id="KW-0732">Signal</keyword>
<feature type="chain" id="PRO_5016232743" description="Peptidase M43 pregnancy-associated plasma-A domain-containing protein" evidence="9">
    <location>
        <begin position="24"/>
        <end position="833"/>
    </location>
</feature>
<dbReference type="InterPro" id="IPR026444">
    <property type="entry name" value="Secre_tail"/>
</dbReference>
<keyword evidence="3" id="KW-0479">Metal-binding</keyword>
<dbReference type="Pfam" id="PF18962">
    <property type="entry name" value="Por_Secre_tail"/>
    <property type="match status" value="1"/>
</dbReference>
<keyword evidence="13" id="KW-1185">Reference proteome</keyword>
<evidence type="ECO:0000256" key="7">
    <source>
        <dbReference type="ARBA" id="ARBA00023049"/>
    </source>
</evidence>
<dbReference type="PANTHER" id="PTHR47466:SF1">
    <property type="entry name" value="METALLOPROTEASE MEP1 (AFU_ORTHOLOGUE AFUA_1G07730)-RELATED"/>
    <property type="match status" value="1"/>
</dbReference>
<evidence type="ECO:0000256" key="3">
    <source>
        <dbReference type="ARBA" id="ARBA00022723"/>
    </source>
</evidence>
<evidence type="ECO:0000256" key="2">
    <source>
        <dbReference type="ARBA" id="ARBA00022670"/>
    </source>
</evidence>
<dbReference type="InterPro" id="IPR024079">
    <property type="entry name" value="MetalloPept_cat_dom_sf"/>
</dbReference>
<dbReference type="GO" id="GO:0006508">
    <property type="term" value="P:proteolysis"/>
    <property type="evidence" value="ECO:0007669"/>
    <property type="project" value="UniProtKB-KW"/>
</dbReference>
<sequence length="833" mass="92748">MNYTKWMTISVCLFIGFSFTTKAQLSCGTTPSPLEKVELKSLLQYNTKNLRRTNYNLAVNAVVVHSDTALAAFGSSEIEILLNRANLYFADLGIQFILKDDKIKDVYNSKFQTFKSIDELALRNEHDVLDAINIYFVKSITNKDGSTLNGYSALPTYKSGSNSVILSYQNNSAENFQILKDKTFLHELGHYFGLLHTFQDGNNTDITKRELVTRGTNANCVYTGDEICDTPADPFEKLSSFNNINCSQPFPEDLVDANGQAYLPVFDNLMSYHVGCGDNFTQQQYERMEAALAIRLSPNAEYQITSQETYFVSLKTPKQKVYCVGENVSLEMTTSGTFENDNYYTLEFSDQTGDNFHDVEATFFQDSLHFTIPEALVTGLNYRFRLKTSSPEVSSFPTQNIQIKGKGQISLSTNKSITNIGDFIYLNVNTVGGGPWSFELSDGRKFTNINVPELAIATQINETSTFSLKTAERACGLSMDSTQLTIEVVPPAISIASSFVTDICKKSIVKIPARGLNIDKIATYNIILNGENKSYIVKPTISTTSVNFMVPDEVEEGETFDLKIDGESLGDYSETFKVKVFEAPSQPKIISPIRYCFNSPATSLTAEGDSLRWFFAENDGIPYPSITPKTAEEGIFYYYVSQVSANGCGSERSKIEVQIKPPVTANLSGAAVIVTGDSTKLRFDLTGEAPWNLEMADGTVLTAKSETFEYYVKPYNSTEYILKKVNNPCGNGFVSGSAEIQVILPLGLNPEIPKSLIAFPVPAKDYLDLRFEENTNESAPMEFYSFTGHLQMKQTLLFQNGLTRIKLPELNPGSYILKLTRGTETYYKTIVVR</sequence>
<dbReference type="Pfam" id="PF05572">
    <property type="entry name" value="Peptidase_M43"/>
    <property type="match status" value="1"/>
</dbReference>
<evidence type="ECO:0000259" key="11">
    <source>
        <dbReference type="Pfam" id="PF18962"/>
    </source>
</evidence>
<evidence type="ECO:0000313" key="12">
    <source>
        <dbReference type="EMBL" id="AWW00534.1"/>
    </source>
</evidence>
<reference evidence="12 13" key="1">
    <citation type="submission" date="2018-05" db="EMBL/GenBank/DDBJ databases">
        <title>Complete genome sequence of Arcticibacterium luteifluviistationis SM1504T, a cytophagaceae bacterium isolated from Arctic surface seawater.</title>
        <authorList>
            <person name="Li Y."/>
            <person name="Qin Q.-L."/>
        </authorList>
    </citation>
    <scope>NUCLEOTIDE SEQUENCE [LARGE SCALE GENOMIC DNA]</scope>
    <source>
        <strain evidence="12 13">SM1504</strain>
    </source>
</reference>